<organism evidence="1 2">
    <name type="scientific">Actinomadura alba</name>
    <dbReference type="NCBI Taxonomy" id="406431"/>
    <lineage>
        <taxon>Bacteria</taxon>
        <taxon>Bacillati</taxon>
        <taxon>Actinomycetota</taxon>
        <taxon>Actinomycetes</taxon>
        <taxon>Streptosporangiales</taxon>
        <taxon>Thermomonosporaceae</taxon>
        <taxon>Actinomadura</taxon>
    </lineage>
</organism>
<proteinExistence type="predicted"/>
<dbReference type="RefSeq" id="WP_187247984.1">
    <property type="nucleotide sequence ID" value="NZ_BAAAOK010000043.1"/>
</dbReference>
<comment type="caution">
    <text evidence="1">The sequence shown here is derived from an EMBL/GenBank/DDBJ whole genome shotgun (WGS) entry which is preliminary data.</text>
</comment>
<dbReference type="InterPro" id="IPR037883">
    <property type="entry name" value="Knr4/Smi1-like_sf"/>
</dbReference>
<evidence type="ECO:0000313" key="1">
    <source>
        <dbReference type="EMBL" id="MBC6470943.1"/>
    </source>
</evidence>
<gene>
    <name evidence="1" type="ORF">HKK74_36450</name>
</gene>
<dbReference type="Proteomes" id="UP000805614">
    <property type="component" value="Unassembled WGS sequence"/>
</dbReference>
<reference evidence="1 2" key="1">
    <citation type="submission" date="2020-06" db="EMBL/GenBank/DDBJ databases">
        <title>Actinomadura xiongansis sp. nov., isolated from soil of Baiyangdian.</title>
        <authorList>
            <person name="Zhang X."/>
        </authorList>
    </citation>
    <scope>NUCLEOTIDE SEQUENCE [LARGE SCALE GENOMIC DNA]</scope>
    <source>
        <strain evidence="1 2">HBUM206468</strain>
    </source>
</reference>
<keyword evidence="2" id="KW-1185">Reference proteome</keyword>
<protein>
    <submittedName>
        <fullName evidence="1">SMI1/KNR4 family protein</fullName>
    </submittedName>
</protein>
<name>A0ABR7M207_9ACTN</name>
<accession>A0ABR7M207</accession>
<sequence>MLGALYAAVAAGLPTLVDIFDLHSPSSRQEVTVPSGSEFVDRVVDLAWGSGKAHWSLDWSKIETSLGYSLPSDYKRLCDELPPGSFNDFLFLLHPIGCVGASLLGRAARLIEIVEMLMEDEEECPGEPGRIFPCLVTDNGDVGYWIADSDDPDGWTIAINKNRSPVWESTGLPLSVFLYQFIIGESDVFPESFQEGRPAFASDLDY</sequence>
<dbReference type="SUPFAM" id="SSF160631">
    <property type="entry name" value="SMI1/KNR4-like"/>
    <property type="match status" value="1"/>
</dbReference>
<dbReference type="EMBL" id="JABVEC010000052">
    <property type="protein sequence ID" value="MBC6470943.1"/>
    <property type="molecule type" value="Genomic_DNA"/>
</dbReference>
<evidence type="ECO:0000313" key="2">
    <source>
        <dbReference type="Proteomes" id="UP000805614"/>
    </source>
</evidence>